<evidence type="ECO:0000313" key="1">
    <source>
        <dbReference type="EMBL" id="WNZ25297.1"/>
    </source>
</evidence>
<name>A0AA96WFP6_9CYAN</name>
<protein>
    <submittedName>
        <fullName evidence="1">Uncharacterized protein</fullName>
    </submittedName>
</protein>
<sequence>MEAILVPRHFVNDPSTSVTLLNKGKVFGHSQTGECQPEKGSSGGLSKWSHVSRSLSNFEKHGVAFEEAAEVFLDPFHVVGDASANDEAHTEDEVAQILQEIRLESQ</sequence>
<accession>A0AA96WFP6</accession>
<organism evidence="1">
    <name type="scientific">Leptolyngbya sp. NK1-12</name>
    <dbReference type="NCBI Taxonomy" id="2547451"/>
    <lineage>
        <taxon>Bacteria</taxon>
        <taxon>Bacillati</taxon>
        <taxon>Cyanobacteriota</taxon>
        <taxon>Cyanophyceae</taxon>
        <taxon>Leptolyngbyales</taxon>
        <taxon>Leptolyngbyaceae</taxon>
        <taxon>Leptolyngbya group</taxon>
        <taxon>Leptolyngbya</taxon>
    </lineage>
</organism>
<gene>
    <name evidence="1" type="ORF">HJG54_22200</name>
</gene>
<reference evidence="1" key="1">
    <citation type="submission" date="2020-05" db="EMBL/GenBank/DDBJ databases">
        <authorList>
            <person name="Zhu T."/>
            <person name="Keshari N."/>
            <person name="Lu X."/>
        </authorList>
    </citation>
    <scope>NUCLEOTIDE SEQUENCE</scope>
    <source>
        <strain evidence="1">NK1-12</strain>
    </source>
</reference>
<proteinExistence type="predicted"/>
<dbReference type="AlphaFoldDB" id="A0AA96WFP6"/>
<dbReference type="EMBL" id="CP053586">
    <property type="protein sequence ID" value="WNZ25297.1"/>
    <property type="molecule type" value="Genomic_DNA"/>
</dbReference>